<accession>A0ACC2DAD6</accession>
<organism evidence="1 2">
    <name type="scientific">Diphasiastrum complanatum</name>
    <name type="common">Issler's clubmoss</name>
    <name type="synonym">Lycopodium complanatum</name>
    <dbReference type="NCBI Taxonomy" id="34168"/>
    <lineage>
        <taxon>Eukaryota</taxon>
        <taxon>Viridiplantae</taxon>
        <taxon>Streptophyta</taxon>
        <taxon>Embryophyta</taxon>
        <taxon>Tracheophyta</taxon>
        <taxon>Lycopodiopsida</taxon>
        <taxon>Lycopodiales</taxon>
        <taxon>Lycopodiaceae</taxon>
        <taxon>Lycopodioideae</taxon>
        <taxon>Diphasiastrum</taxon>
    </lineage>
</organism>
<dbReference type="EMBL" id="CM055098">
    <property type="protein sequence ID" value="KAJ7550907.1"/>
    <property type="molecule type" value="Genomic_DNA"/>
</dbReference>
<keyword evidence="2" id="KW-1185">Reference proteome</keyword>
<protein>
    <submittedName>
        <fullName evidence="1">Uncharacterized protein</fullName>
    </submittedName>
</protein>
<reference evidence="2" key="1">
    <citation type="journal article" date="2024" name="Proc. Natl. Acad. Sci. U.S.A.">
        <title>Extraordinary preservation of gene collinearity over three hundred million years revealed in homosporous lycophytes.</title>
        <authorList>
            <person name="Li C."/>
            <person name="Wickell D."/>
            <person name="Kuo L.Y."/>
            <person name="Chen X."/>
            <person name="Nie B."/>
            <person name="Liao X."/>
            <person name="Peng D."/>
            <person name="Ji J."/>
            <person name="Jenkins J."/>
            <person name="Williams M."/>
            <person name="Shu S."/>
            <person name="Plott C."/>
            <person name="Barry K."/>
            <person name="Rajasekar S."/>
            <person name="Grimwood J."/>
            <person name="Han X."/>
            <person name="Sun S."/>
            <person name="Hou Z."/>
            <person name="He W."/>
            <person name="Dai G."/>
            <person name="Sun C."/>
            <person name="Schmutz J."/>
            <person name="Leebens-Mack J.H."/>
            <person name="Li F.W."/>
            <person name="Wang L."/>
        </authorList>
    </citation>
    <scope>NUCLEOTIDE SEQUENCE [LARGE SCALE GENOMIC DNA]</scope>
    <source>
        <strain evidence="2">cv. PW_Plant_1</strain>
    </source>
</reference>
<dbReference type="Proteomes" id="UP001162992">
    <property type="component" value="Chromosome 7"/>
</dbReference>
<evidence type="ECO:0000313" key="2">
    <source>
        <dbReference type="Proteomes" id="UP001162992"/>
    </source>
</evidence>
<gene>
    <name evidence="1" type="ORF">O6H91_07G124300</name>
</gene>
<name>A0ACC2DAD6_DIPCM</name>
<evidence type="ECO:0000313" key="1">
    <source>
        <dbReference type="EMBL" id="KAJ7550907.1"/>
    </source>
</evidence>
<comment type="caution">
    <text evidence="1">The sequence shown here is derived from an EMBL/GenBank/DDBJ whole genome shotgun (WGS) entry which is preliminary data.</text>
</comment>
<proteinExistence type="predicted"/>
<sequence>MASHDLRTVEGVYTDFRRRREALLQALTVDAQEFSRQCDPEKKNLCLYGCPNGNWVVQLPVEKLPPQLLEPTLGINFPRDAMEHKHWLSLVAIHSDVWLYAVAFLLWFTV</sequence>